<evidence type="ECO:0008006" key="4">
    <source>
        <dbReference type="Google" id="ProtNLM"/>
    </source>
</evidence>
<evidence type="ECO:0000256" key="1">
    <source>
        <dbReference type="SAM" id="MobiDB-lite"/>
    </source>
</evidence>
<evidence type="ECO:0000313" key="3">
    <source>
        <dbReference type="Proteomes" id="UP000435112"/>
    </source>
</evidence>
<name>A0A6A3K5J6_9STRA</name>
<accession>A0A6A3K5J6</accession>
<feature type="region of interest" description="Disordered" evidence="1">
    <location>
        <begin position="1"/>
        <end position="52"/>
    </location>
</feature>
<evidence type="ECO:0000313" key="2">
    <source>
        <dbReference type="EMBL" id="KAE9000837.1"/>
    </source>
</evidence>
<reference evidence="2 3" key="1">
    <citation type="submission" date="2018-09" db="EMBL/GenBank/DDBJ databases">
        <title>Genomic investigation of the strawberry pathogen Phytophthora fragariae indicates pathogenicity is determined by transcriptional variation in three key races.</title>
        <authorList>
            <person name="Adams T.M."/>
            <person name="Armitage A.D."/>
            <person name="Sobczyk M.K."/>
            <person name="Bates H.J."/>
            <person name="Dunwell J.M."/>
            <person name="Nellist C.F."/>
            <person name="Harrison R.J."/>
        </authorList>
    </citation>
    <scope>NUCLEOTIDE SEQUENCE [LARGE SCALE GENOMIC DNA]</scope>
    <source>
        <strain evidence="2 3">SCRP324</strain>
    </source>
</reference>
<comment type="caution">
    <text evidence="2">The sequence shown here is derived from an EMBL/GenBank/DDBJ whole genome shotgun (WGS) entry which is preliminary data.</text>
</comment>
<organism evidence="2 3">
    <name type="scientific">Phytophthora rubi</name>
    <dbReference type="NCBI Taxonomy" id="129364"/>
    <lineage>
        <taxon>Eukaryota</taxon>
        <taxon>Sar</taxon>
        <taxon>Stramenopiles</taxon>
        <taxon>Oomycota</taxon>
        <taxon>Peronosporomycetes</taxon>
        <taxon>Peronosporales</taxon>
        <taxon>Peronosporaceae</taxon>
        <taxon>Phytophthora</taxon>
    </lineage>
</organism>
<feature type="region of interest" description="Disordered" evidence="1">
    <location>
        <begin position="278"/>
        <end position="305"/>
    </location>
</feature>
<dbReference type="AlphaFoldDB" id="A0A6A3K5J6"/>
<sequence length="724" mass="80331">MFEEGRRRQRQRQGWGGSGSSSTPDSTPSLATQQSDEDSQSEEKLTPVTLSDAQMLDRARAAHNREDFASLSAGPEANGPWKRLYTVDRFVVFQREVVESNNSQNDLDVLCAGRLDASIEEVASILRSSSEIEHNASMTALYAKSFIFGSYEREVSCSRVRDPTDNQDDNIVDDDSGEQLTVKTKSFTRTTMLGRNEQWCFFDYFQRKTERDGFTISKRALLPTESVPGRIVGENARVDQLHGMNASYLVDKLPDRKGLRVVFHVWFDPCEESTSRARCSSQSVPGASRDRQSSASSSKSSPGSFLRSKAIEYGDSNKHKAQLRRLLALANGVTNLPDLIRRRRFGVQVPANASAIRDSNSRCPCCTHSLTPVKLSLVKAASAIANRSLASLKMDTRRCYLCGYLVCIDCWRAEQMESVSGRVASIVVCTRCNANVQACEYSEVFCGTSAERKKYRGPPQVIEDLNNSSTASLLVDFLSTSASNSTAGSAEHAAVMAVIRTLLQQENADTSDQDDAEYKHTAPCFQELDASEAVQKIEEILQDEQRMPTLAACKLGNSDQRSYPLDLPEDPAVDMPRFPIPHNEADRIAAAKTSGLLQLADRLAPETPRPELWLPKPDTKDLNLLCQLAAKTLDCEYTPDVRFHKLSTTAKLGIRFYLGFPLKVPTEGGEAATVGMFCCLDSKPRAEITRTQYATMKRLANAATHFLQRKGRQVLEQQQHLPLD</sequence>
<dbReference type="PANTHER" id="PTHR43102:SF2">
    <property type="entry name" value="GAF DOMAIN-CONTAINING PROTEIN"/>
    <property type="match status" value="1"/>
</dbReference>
<gene>
    <name evidence="2" type="ORF">PR002_g18073</name>
</gene>
<feature type="compositionally biased region" description="Polar residues" evidence="1">
    <location>
        <begin position="23"/>
        <end position="34"/>
    </location>
</feature>
<feature type="compositionally biased region" description="Low complexity" evidence="1">
    <location>
        <begin position="293"/>
        <end position="305"/>
    </location>
</feature>
<protein>
    <recommendedName>
        <fullName evidence="4">FYVE-type domain-containing protein</fullName>
    </recommendedName>
</protein>
<dbReference type="PANTHER" id="PTHR43102">
    <property type="entry name" value="SLR1143 PROTEIN"/>
    <property type="match status" value="1"/>
</dbReference>
<dbReference type="OrthoDB" id="119969at2759"/>
<dbReference type="Proteomes" id="UP000435112">
    <property type="component" value="Unassembled WGS sequence"/>
</dbReference>
<dbReference type="EMBL" id="QXFU01001512">
    <property type="protein sequence ID" value="KAE9000837.1"/>
    <property type="molecule type" value="Genomic_DNA"/>
</dbReference>
<proteinExistence type="predicted"/>